<name>A0A2U3PZP2_9BRAD</name>
<evidence type="ECO:0000313" key="2">
    <source>
        <dbReference type="Proteomes" id="UP000246085"/>
    </source>
</evidence>
<dbReference type="Proteomes" id="UP000246085">
    <property type="component" value="Chromosome BRAD3257"/>
</dbReference>
<proteinExistence type="predicted"/>
<gene>
    <name evidence="1" type="ORF">BRAD3257_3604</name>
</gene>
<protein>
    <submittedName>
        <fullName evidence="1">Uncharacterized protein</fullName>
    </submittedName>
</protein>
<dbReference type="RefSeq" id="WP_347338428.1">
    <property type="nucleotide sequence ID" value="NZ_LS398110.1"/>
</dbReference>
<dbReference type="AlphaFoldDB" id="A0A2U3PZP2"/>
<organism evidence="1 2">
    <name type="scientific">Bradyrhizobium vignae</name>
    <dbReference type="NCBI Taxonomy" id="1549949"/>
    <lineage>
        <taxon>Bacteria</taxon>
        <taxon>Pseudomonadati</taxon>
        <taxon>Pseudomonadota</taxon>
        <taxon>Alphaproteobacteria</taxon>
        <taxon>Hyphomicrobiales</taxon>
        <taxon>Nitrobacteraceae</taxon>
        <taxon>Bradyrhizobium</taxon>
    </lineage>
</organism>
<dbReference type="EMBL" id="LS398110">
    <property type="protein sequence ID" value="SPP94627.1"/>
    <property type="molecule type" value="Genomic_DNA"/>
</dbReference>
<sequence>MAALLGGLLLRFDLRGLETASVASVRTASVFARPGTGSATSRYWPMRIREENRNMILLATVTLCCSALAGTLALFEPVLGPAPEKRVAEGAVIDITRTSIQAPVRVVGAPFEPNVNPREL</sequence>
<reference evidence="1 2" key="1">
    <citation type="submission" date="2018-03" db="EMBL/GenBank/DDBJ databases">
        <authorList>
            <person name="Gully D."/>
        </authorList>
    </citation>
    <scope>NUCLEOTIDE SEQUENCE [LARGE SCALE GENOMIC DNA]</scope>
    <source>
        <strain evidence="1">ORS3257</strain>
    </source>
</reference>
<evidence type="ECO:0000313" key="1">
    <source>
        <dbReference type="EMBL" id="SPP94627.1"/>
    </source>
</evidence>
<accession>A0A2U3PZP2</accession>
<dbReference type="KEGG" id="bvz:BRAD3257_3604"/>